<evidence type="ECO:0000313" key="6">
    <source>
        <dbReference type="EMBL" id="ABK21031.1"/>
    </source>
</evidence>
<dbReference type="Gene3D" id="2.60.120.200">
    <property type="match status" value="1"/>
</dbReference>
<evidence type="ECO:0000259" key="5">
    <source>
        <dbReference type="Pfam" id="PF00139"/>
    </source>
</evidence>
<protein>
    <recommendedName>
        <fullName evidence="5">Legume lectin domain-containing protein</fullName>
    </recommendedName>
</protein>
<proteinExistence type="evidence at transcript level"/>
<sequence>MEIGCLPSSPLRYVFCIFLLSSFIIQGQCRPIMLFNPSHTSFSFPNFNVKPSSEITLLGDAEVIADGESSVRICGSSPRTAGRLMYGRPVRLLQPLGPRSSVSFSSYFSFSMSSGNGDGLAFVILPRGNPLDGQWFGLSSAKGSVSRIPNLFAVEFDSAQNKEVMDINANHVGIDIESLISSKTADVSEIKLILNDGTQLHAWIDYDARSKVLEVRLSKSGLIKPSAPLISHSVDLSGLWKDEMYVGISSSSGDSSQNNVVYSWSFTSSPFHRPQHSHPVNPQAFSQNGRSSFHRRANDILDIFVALLFGTGCGAMAAALTMFLVWSLFTRRFGSTSTEFTAHPVDFGYEKISVTGGNDGFDNNIK</sequence>
<dbReference type="GO" id="GO:0030246">
    <property type="term" value="F:carbohydrate binding"/>
    <property type="evidence" value="ECO:0007669"/>
    <property type="project" value="UniProtKB-KW"/>
</dbReference>
<feature type="transmembrane region" description="Helical" evidence="3">
    <location>
        <begin position="303"/>
        <end position="329"/>
    </location>
</feature>
<dbReference type="InterPro" id="IPR013320">
    <property type="entry name" value="ConA-like_dom_sf"/>
</dbReference>
<comment type="similarity">
    <text evidence="1">Belongs to the leguminous lectin family.</text>
</comment>
<dbReference type="Pfam" id="PF00139">
    <property type="entry name" value="Lectin_legB"/>
    <property type="match status" value="1"/>
</dbReference>
<reference evidence="6" key="1">
    <citation type="journal article" date="2008" name="BMC Genomics">
        <title>A conifer genomics resource of 200,000 spruce (Picea spp.) ESTs and 6,464 high-quality, sequence-finished full-length cDNAs for Sitka spruce (Picea sitchensis).</title>
        <authorList>
            <person name="Ralph S.G."/>
            <person name="Chun H.J."/>
            <person name="Kolosova N."/>
            <person name="Cooper D."/>
            <person name="Oddy C."/>
            <person name="Ritland C.E."/>
            <person name="Kirkpatrick R."/>
            <person name="Moore R."/>
            <person name="Barber S."/>
            <person name="Holt R.A."/>
            <person name="Jones S.J."/>
            <person name="Marra M.A."/>
            <person name="Douglas C.J."/>
            <person name="Ritland K."/>
            <person name="Bohlmann J."/>
        </authorList>
    </citation>
    <scope>NUCLEOTIDE SEQUENCE</scope>
    <source>
        <tissue evidence="6">Bark</tissue>
    </source>
</reference>
<keyword evidence="4" id="KW-0732">Signal</keyword>
<dbReference type="EMBL" id="EF081643">
    <property type="protein sequence ID" value="ABK21031.1"/>
    <property type="molecule type" value="mRNA"/>
</dbReference>
<keyword evidence="3" id="KW-0472">Membrane</keyword>
<dbReference type="PANTHER" id="PTHR32401:SF16">
    <property type="entry name" value="CONCANAVALIN A-LIKE LECTIN FAMILY PROTEIN"/>
    <property type="match status" value="1"/>
</dbReference>
<feature type="chain" id="PRO_5002741105" description="Legume lectin domain-containing protein" evidence="4">
    <location>
        <begin position="30"/>
        <end position="366"/>
    </location>
</feature>
<accession>A9NK70</accession>
<dbReference type="InterPro" id="IPR001220">
    <property type="entry name" value="Legume_lectin_dom"/>
</dbReference>
<dbReference type="OMA" id="PQWMHSE"/>
<dbReference type="PANTHER" id="PTHR32401">
    <property type="entry name" value="CONCANAVALIN A-LIKE LECTIN FAMILY PROTEIN"/>
    <property type="match status" value="1"/>
</dbReference>
<evidence type="ECO:0000256" key="4">
    <source>
        <dbReference type="SAM" id="SignalP"/>
    </source>
</evidence>
<feature type="domain" description="Legume lectin" evidence="5">
    <location>
        <begin position="40"/>
        <end position="276"/>
    </location>
</feature>
<evidence type="ECO:0000256" key="2">
    <source>
        <dbReference type="ARBA" id="ARBA00022734"/>
    </source>
</evidence>
<keyword evidence="2" id="KW-0430">Lectin</keyword>
<dbReference type="AlphaFoldDB" id="A9NK70"/>
<name>A9NK70_PICSI</name>
<dbReference type="SUPFAM" id="SSF49899">
    <property type="entry name" value="Concanavalin A-like lectins/glucanases"/>
    <property type="match status" value="1"/>
</dbReference>
<keyword evidence="3" id="KW-1133">Transmembrane helix</keyword>
<dbReference type="InterPro" id="IPR050258">
    <property type="entry name" value="Leguminous_Lectin"/>
</dbReference>
<feature type="signal peptide" evidence="4">
    <location>
        <begin position="1"/>
        <end position="29"/>
    </location>
</feature>
<evidence type="ECO:0000256" key="1">
    <source>
        <dbReference type="ARBA" id="ARBA00007606"/>
    </source>
</evidence>
<keyword evidence="3" id="KW-0812">Transmembrane</keyword>
<dbReference type="CDD" id="cd06899">
    <property type="entry name" value="lectin_legume_LecRK_Arcelin_ConA"/>
    <property type="match status" value="1"/>
</dbReference>
<evidence type="ECO:0000256" key="3">
    <source>
        <dbReference type="SAM" id="Phobius"/>
    </source>
</evidence>
<organism evidence="6">
    <name type="scientific">Picea sitchensis</name>
    <name type="common">Sitka spruce</name>
    <name type="synonym">Pinus sitchensis</name>
    <dbReference type="NCBI Taxonomy" id="3332"/>
    <lineage>
        <taxon>Eukaryota</taxon>
        <taxon>Viridiplantae</taxon>
        <taxon>Streptophyta</taxon>
        <taxon>Embryophyta</taxon>
        <taxon>Tracheophyta</taxon>
        <taxon>Spermatophyta</taxon>
        <taxon>Pinopsida</taxon>
        <taxon>Pinidae</taxon>
        <taxon>Conifers I</taxon>
        <taxon>Pinales</taxon>
        <taxon>Pinaceae</taxon>
        <taxon>Picea</taxon>
    </lineage>
</organism>